<dbReference type="InterPro" id="IPR012318">
    <property type="entry name" value="HTH_CRP"/>
</dbReference>
<dbReference type="PANTHER" id="PTHR24567:SF74">
    <property type="entry name" value="HTH-TYPE TRANSCRIPTIONAL REGULATOR ARCR"/>
    <property type="match status" value="1"/>
</dbReference>
<evidence type="ECO:0000259" key="5">
    <source>
        <dbReference type="PROSITE" id="PS51063"/>
    </source>
</evidence>
<dbReference type="GO" id="GO:0003700">
    <property type="term" value="F:DNA-binding transcription factor activity"/>
    <property type="evidence" value="ECO:0007669"/>
    <property type="project" value="TreeGrafter"/>
</dbReference>
<dbReference type="InterPro" id="IPR036388">
    <property type="entry name" value="WH-like_DNA-bd_sf"/>
</dbReference>
<keyword evidence="2" id="KW-0238">DNA-binding</keyword>
<dbReference type="Proteomes" id="UP000189933">
    <property type="component" value="Unassembled WGS sequence"/>
</dbReference>
<keyword evidence="3" id="KW-0804">Transcription</keyword>
<dbReference type="PROSITE" id="PS51063">
    <property type="entry name" value="HTH_CRP_2"/>
    <property type="match status" value="1"/>
</dbReference>
<organism evidence="6 7">
    <name type="scientific">Carboxydocella sporoproducens DSM 16521</name>
    <dbReference type="NCBI Taxonomy" id="1121270"/>
    <lineage>
        <taxon>Bacteria</taxon>
        <taxon>Bacillati</taxon>
        <taxon>Bacillota</taxon>
        <taxon>Clostridia</taxon>
        <taxon>Eubacteriales</taxon>
        <taxon>Clostridiales Family XVI. Incertae Sedis</taxon>
        <taxon>Carboxydocella</taxon>
    </lineage>
</organism>
<dbReference type="PANTHER" id="PTHR24567">
    <property type="entry name" value="CRP FAMILY TRANSCRIPTIONAL REGULATORY PROTEIN"/>
    <property type="match status" value="1"/>
</dbReference>
<dbReference type="GO" id="GO:0003677">
    <property type="term" value="F:DNA binding"/>
    <property type="evidence" value="ECO:0007669"/>
    <property type="project" value="UniProtKB-KW"/>
</dbReference>
<evidence type="ECO:0000313" key="7">
    <source>
        <dbReference type="Proteomes" id="UP000189933"/>
    </source>
</evidence>
<feature type="domain" description="HTH crp-type" evidence="5">
    <location>
        <begin position="175"/>
        <end position="248"/>
    </location>
</feature>
<dbReference type="EMBL" id="FUXM01000001">
    <property type="protein sequence ID" value="SJZ49271.1"/>
    <property type="molecule type" value="Genomic_DNA"/>
</dbReference>
<dbReference type="Pfam" id="PF13545">
    <property type="entry name" value="HTH_Crp_2"/>
    <property type="match status" value="1"/>
</dbReference>
<dbReference type="Pfam" id="PF00027">
    <property type="entry name" value="cNMP_binding"/>
    <property type="match status" value="1"/>
</dbReference>
<dbReference type="InterPro" id="IPR018490">
    <property type="entry name" value="cNMP-bd_dom_sf"/>
</dbReference>
<protein>
    <submittedName>
        <fullName evidence="6">CRP/FNR family transcriptional regulator, anaerobic regulatory protein</fullName>
    </submittedName>
</protein>
<evidence type="ECO:0000313" key="6">
    <source>
        <dbReference type="EMBL" id="SJZ49271.1"/>
    </source>
</evidence>
<name>A0A1T4L3Z3_9FIRM</name>
<dbReference type="InterPro" id="IPR036390">
    <property type="entry name" value="WH_DNA-bd_sf"/>
</dbReference>
<dbReference type="PROSITE" id="PS50042">
    <property type="entry name" value="CNMP_BINDING_3"/>
    <property type="match status" value="1"/>
</dbReference>
<dbReference type="InterPro" id="IPR000595">
    <property type="entry name" value="cNMP-bd_dom"/>
</dbReference>
<dbReference type="SUPFAM" id="SSF51206">
    <property type="entry name" value="cAMP-binding domain-like"/>
    <property type="match status" value="1"/>
</dbReference>
<dbReference type="SMART" id="SM00419">
    <property type="entry name" value="HTH_CRP"/>
    <property type="match status" value="1"/>
</dbReference>
<evidence type="ECO:0000259" key="4">
    <source>
        <dbReference type="PROSITE" id="PS50042"/>
    </source>
</evidence>
<keyword evidence="1" id="KW-0805">Transcription regulation</keyword>
<dbReference type="Gene3D" id="2.60.120.10">
    <property type="entry name" value="Jelly Rolls"/>
    <property type="match status" value="1"/>
</dbReference>
<keyword evidence="7" id="KW-1185">Reference proteome</keyword>
<evidence type="ECO:0000256" key="2">
    <source>
        <dbReference type="ARBA" id="ARBA00023125"/>
    </source>
</evidence>
<proteinExistence type="predicted"/>
<feature type="domain" description="Cyclic nucleotide-binding" evidence="4">
    <location>
        <begin position="39"/>
        <end position="161"/>
    </location>
</feature>
<dbReference type="InterPro" id="IPR014710">
    <property type="entry name" value="RmlC-like_jellyroll"/>
</dbReference>
<evidence type="ECO:0000256" key="3">
    <source>
        <dbReference type="ARBA" id="ARBA00023163"/>
    </source>
</evidence>
<reference evidence="7" key="1">
    <citation type="submission" date="2017-02" db="EMBL/GenBank/DDBJ databases">
        <authorList>
            <person name="Varghese N."/>
            <person name="Submissions S."/>
        </authorList>
    </citation>
    <scope>NUCLEOTIDE SEQUENCE [LARGE SCALE GENOMIC DNA]</scope>
    <source>
        <strain evidence="7">DSM 16521</strain>
    </source>
</reference>
<accession>A0A1T4L3Z3</accession>
<dbReference type="InterPro" id="IPR050397">
    <property type="entry name" value="Env_Response_Regulators"/>
</dbReference>
<sequence>MLLSVIIYLNLLESKYELFLTRKVITVKRSYLCLHELPVFQGLDRSEFASVCISTTKKKIPKDNFLFYQGELANTIYLVKAGKLKLVQINEEGREIIIEVIGPGEIIGEEALFQKEEQKHLFSAIAMDEAMVCCFNRNQFEKLLLQNPGLAIKIISYLGQKLYKMTQHFSEVVGTSVKDKLLRLFFKLADVYGRKTSNGIVIELEITQQELGDMIGASRVMVSYALKELRNSGIIIRYGKNYILKPGHCLEKYWG</sequence>
<evidence type="ECO:0000256" key="1">
    <source>
        <dbReference type="ARBA" id="ARBA00023015"/>
    </source>
</evidence>
<dbReference type="Gene3D" id="1.10.10.10">
    <property type="entry name" value="Winged helix-like DNA-binding domain superfamily/Winged helix DNA-binding domain"/>
    <property type="match status" value="1"/>
</dbReference>
<dbReference type="CDD" id="cd00038">
    <property type="entry name" value="CAP_ED"/>
    <property type="match status" value="1"/>
</dbReference>
<dbReference type="SMART" id="SM00100">
    <property type="entry name" value="cNMP"/>
    <property type="match status" value="1"/>
</dbReference>
<dbReference type="GO" id="GO:0005829">
    <property type="term" value="C:cytosol"/>
    <property type="evidence" value="ECO:0007669"/>
    <property type="project" value="TreeGrafter"/>
</dbReference>
<gene>
    <name evidence="6" type="ORF">SAMN02745885_00002</name>
</gene>
<dbReference type="AlphaFoldDB" id="A0A1T4L3Z3"/>
<dbReference type="SUPFAM" id="SSF46785">
    <property type="entry name" value="Winged helix' DNA-binding domain"/>
    <property type="match status" value="1"/>
</dbReference>